<sequence length="88" mass="9741">MQSQTDFEKTGVRMASSQRALRHRARGALVIVVLVLFAAGLVGSGKPHIAASLLLASLWLFLAFRHRPYRPLPSLSRKPVLHDEAEEP</sequence>
<accession>Q47KK0</accession>
<keyword evidence="1" id="KW-0472">Membrane</keyword>
<keyword evidence="1" id="KW-0812">Transmembrane</keyword>
<feature type="transmembrane region" description="Helical" evidence="1">
    <location>
        <begin position="48"/>
        <end position="64"/>
    </location>
</feature>
<protein>
    <submittedName>
        <fullName evidence="2">Uncharacterized protein</fullName>
    </submittedName>
</protein>
<dbReference type="STRING" id="269800.Tfu_2989"/>
<evidence type="ECO:0000313" key="2">
    <source>
        <dbReference type="EMBL" id="AAZ57022.1"/>
    </source>
</evidence>
<name>Q47KK0_THEFY</name>
<gene>
    <name evidence="2" type="ordered locus">Tfu_2989</name>
</gene>
<feature type="transmembrane region" description="Helical" evidence="1">
    <location>
        <begin position="23"/>
        <end position="42"/>
    </location>
</feature>
<proteinExistence type="predicted"/>
<dbReference type="EMBL" id="CP000088">
    <property type="protein sequence ID" value="AAZ57022.1"/>
    <property type="molecule type" value="Genomic_DNA"/>
</dbReference>
<reference evidence="2" key="1">
    <citation type="submission" date="2005-07" db="EMBL/GenBank/DDBJ databases">
        <title>Complete sequence of Thermobifida fusca YX.</title>
        <authorList>
            <consortium name="US DOE Joint Genome Institute"/>
            <person name="Copeland A."/>
            <person name="Lucas S."/>
            <person name="Lapidus A."/>
            <person name="Barry K."/>
            <person name="Detter J.C."/>
            <person name="Glavina T."/>
            <person name="Hammon N."/>
            <person name="Israni S."/>
            <person name="Pitluck S."/>
            <person name="Di Bartolo G."/>
            <person name="Chain P."/>
            <person name="Schmutz J."/>
            <person name="Larimer F."/>
            <person name="Land M."/>
            <person name="Lykidis A."/>
            <person name="Richardson P."/>
        </authorList>
    </citation>
    <scope>NUCLEOTIDE SEQUENCE</scope>
    <source>
        <strain evidence="2">YX</strain>
    </source>
</reference>
<dbReference type="HOGENOM" id="CLU_2467999_0_0_11"/>
<dbReference type="KEGG" id="tfu:Tfu_2989"/>
<organism evidence="2">
    <name type="scientific">Thermobifida fusca (strain YX)</name>
    <dbReference type="NCBI Taxonomy" id="269800"/>
    <lineage>
        <taxon>Bacteria</taxon>
        <taxon>Bacillati</taxon>
        <taxon>Actinomycetota</taxon>
        <taxon>Actinomycetes</taxon>
        <taxon>Streptosporangiales</taxon>
        <taxon>Nocardiopsidaceae</taxon>
        <taxon>Thermobifida</taxon>
    </lineage>
</organism>
<evidence type="ECO:0000256" key="1">
    <source>
        <dbReference type="SAM" id="Phobius"/>
    </source>
</evidence>
<dbReference type="AlphaFoldDB" id="Q47KK0"/>
<keyword evidence="1" id="KW-1133">Transmembrane helix</keyword>